<dbReference type="AlphaFoldDB" id="A0AAW0ZRF9"/>
<comment type="caution">
    <text evidence="1">The sequence shown here is derived from an EMBL/GenBank/DDBJ whole genome shotgun (WGS) entry which is preliminary data.</text>
</comment>
<protein>
    <submittedName>
        <fullName evidence="1">Uncharacterized protein</fullName>
    </submittedName>
</protein>
<name>A0AAW0ZRF9_9HYME</name>
<organism evidence="1 2">
    <name type="scientific">Tetragonisca angustula</name>
    <dbReference type="NCBI Taxonomy" id="166442"/>
    <lineage>
        <taxon>Eukaryota</taxon>
        <taxon>Metazoa</taxon>
        <taxon>Ecdysozoa</taxon>
        <taxon>Arthropoda</taxon>
        <taxon>Hexapoda</taxon>
        <taxon>Insecta</taxon>
        <taxon>Pterygota</taxon>
        <taxon>Neoptera</taxon>
        <taxon>Endopterygota</taxon>
        <taxon>Hymenoptera</taxon>
        <taxon>Apocrita</taxon>
        <taxon>Aculeata</taxon>
        <taxon>Apoidea</taxon>
        <taxon>Anthophila</taxon>
        <taxon>Apidae</taxon>
        <taxon>Tetragonisca</taxon>
    </lineage>
</organism>
<sequence length="90" mass="9777">MVGCLILKRVDERQENRAEKKERKRSGGSWLGQRTMVDHAATAIAIISIRRVGTLMVVARLMCPASVPVSSPATALDVLPRAPPGFDVHS</sequence>
<gene>
    <name evidence="1" type="ORF">QLX08_006984</name>
</gene>
<keyword evidence="2" id="KW-1185">Reference proteome</keyword>
<dbReference type="Proteomes" id="UP001432146">
    <property type="component" value="Unassembled WGS sequence"/>
</dbReference>
<evidence type="ECO:0000313" key="2">
    <source>
        <dbReference type="Proteomes" id="UP001432146"/>
    </source>
</evidence>
<reference evidence="1 2" key="1">
    <citation type="submission" date="2024-05" db="EMBL/GenBank/DDBJ databases">
        <title>The nuclear and mitochondrial genome assemblies of Tetragonisca angustula (Apidae: Meliponini), a tiny yet remarkable pollinator in the Neotropics.</title>
        <authorList>
            <person name="Ferrari R."/>
            <person name="Ricardo P.C."/>
            <person name="Dias F.C."/>
            <person name="Araujo N.S."/>
            <person name="Soares D.O."/>
            <person name="Zhou Q.-S."/>
            <person name="Zhu C.-D."/>
            <person name="Coutinho L."/>
            <person name="Airas M.C."/>
            <person name="Batista T.M."/>
        </authorList>
    </citation>
    <scope>NUCLEOTIDE SEQUENCE [LARGE SCALE GENOMIC DNA]</scope>
    <source>
        <strain evidence="1">ASF017062</strain>
        <tissue evidence="1">Abdomen</tissue>
    </source>
</reference>
<proteinExistence type="predicted"/>
<dbReference type="EMBL" id="JAWNGG020000129">
    <property type="protein sequence ID" value="KAK9300205.1"/>
    <property type="molecule type" value="Genomic_DNA"/>
</dbReference>
<accession>A0AAW0ZRF9</accession>
<evidence type="ECO:0000313" key="1">
    <source>
        <dbReference type="EMBL" id="KAK9300205.1"/>
    </source>
</evidence>